<dbReference type="InterPro" id="IPR036388">
    <property type="entry name" value="WH-like_DNA-bd_sf"/>
</dbReference>
<keyword evidence="2" id="KW-0805">Transcription regulation</keyword>
<dbReference type="EMBL" id="JAEMWU010000003">
    <property type="protein sequence ID" value="MBN8206875.1"/>
    <property type="molecule type" value="Genomic_DNA"/>
</dbReference>
<protein>
    <submittedName>
        <fullName evidence="5">BlaI/MecI/CopY family transcriptional regulator</fullName>
    </submittedName>
</protein>
<evidence type="ECO:0000313" key="6">
    <source>
        <dbReference type="Proteomes" id="UP000664385"/>
    </source>
</evidence>
<evidence type="ECO:0000256" key="1">
    <source>
        <dbReference type="ARBA" id="ARBA00011046"/>
    </source>
</evidence>
<keyword evidence="3" id="KW-0238">DNA-binding</keyword>
<reference evidence="5" key="1">
    <citation type="submission" date="2020-12" db="EMBL/GenBank/DDBJ databases">
        <title>PHA producing bacteria isolated from mangrove.</title>
        <authorList>
            <person name="Zheng W."/>
            <person name="Yu S."/>
            <person name="Huang Y."/>
        </authorList>
    </citation>
    <scope>NUCLEOTIDE SEQUENCE</scope>
    <source>
        <strain evidence="5">GN8-5</strain>
    </source>
</reference>
<dbReference type="RefSeq" id="WP_206824682.1">
    <property type="nucleotide sequence ID" value="NZ_CP063379.1"/>
</dbReference>
<dbReference type="Proteomes" id="UP000664385">
    <property type="component" value="Unassembled WGS sequence"/>
</dbReference>
<dbReference type="Pfam" id="PF03965">
    <property type="entry name" value="Penicillinase_R"/>
    <property type="match status" value="1"/>
</dbReference>
<proteinExistence type="inferred from homology"/>
<evidence type="ECO:0000256" key="3">
    <source>
        <dbReference type="ARBA" id="ARBA00023125"/>
    </source>
</evidence>
<evidence type="ECO:0000256" key="4">
    <source>
        <dbReference type="ARBA" id="ARBA00023163"/>
    </source>
</evidence>
<evidence type="ECO:0000313" key="5">
    <source>
        <dbReference type="EMBL" id="MBN8206875.1"/>
    </source>
</evidence>
<dbReference type="Gene3D" id="1.10.10.10">
    <property type="entry name" value="Winged helix-like DNA-binding domain superfamily/Winged helix DNA-binding domain"/>
    <property type="match status" value="1"/>
</dbReference>
<sequence>MSPDRSAAQPCGPLRLGALEQQVMDALWDDGPLSIREVITRLGAKHAYTTIATVLGNLERKQLVVPERRARAVTYTARCTRELHAARLMEQALDTSHDRDAAILHFFDAIDERERDLLRDYLARREPDR</sequence>
<accession>A0A939DX07</accession>
<dbReference type="Gene3D" id="6.10.140.850">
    <property type="match status" value="1"/>
</dbReference>
<organism evidence="5 6">
    <name type="scientific">Microbacterium esteraromaticum</name>
    <dbReference type="NCBI Taxonomy" id="57043"/>
    <lineage>
        <taxon>Bacteria</taxon>
        <taxon>Bacillati</taxon>
        <taxon>Actinomycetota</taxon>
        <taxon>Actinomycetes</taxon>
        <taxon>Micrococcales</taxon>
        <taxon>Microbacteriaceae</taxon>
        <taxon>Microbacterium</taxon>
    </lineage>
</organism>
<dbReference type="AlphaFoldDB" id="A0A939DX07"/>
<dbReference type="GO" id="GO:0045892">
    <property type="term" value="P:negative regulation of DNA-templated transcription"/>
    <property type="evidence" value="ECO:0007669"/>
    <property type="project" value="InterPro"/>
</dbReference>
<dbReference type="InterPro" id="IPR036390">
    <property type="entry name" value="WH_DNA-bd_sf"/>
</dbReference>
<gene>
    <name evidence="5" type="ORF">JF543_13030</name>
</gene>
<name>A0A939DX07_9MICO</name>
<keyword evidence="4" id="KW-0804">Transcription</keyword>
<comment type="similarity">
    <text evidence="1">Belongs to the BlaI transcriptional regulatory family.</text>
</comment>
<dbReference type="SUPFAM" id="SSF46785">
    <property type="entry name" value="Winged helix' DNA-binding domain"/>
    <property type="match status" value="1"/>
</dbReference>
<evidence type="ECO:0000256" key="2">
    <source>
        <dbReference type="ARBA" id="ARBA00023015"/>
    </source>
</evidence>
<comment type="caution">
    <text evidence="5">The sequence shown here is derived from an EMBL/GenBank/DDBJ whole genome shotgun (WGS) entry which is preliminary data.</text>
</comment>
<dbReference type="InterPro" id="IPR005650">
    <property type="entry name" value="BlaI_family"/>
</dbReference>
<dbReference type="GO" id="GO:0003677">
    <property type="term" value="F:DNA binding"/>
    <property type="evidence" value="ECO:0007669"/>
    <property type="project" value="UniProtKB-KW"/>
</dbReference>